<evidence type="ECO:0000256" key="1">
    <source>
        <dbReference type="ARBA" id="ARBA00022692"/>
    </source>
</evidence>
<dbReference type="SUPFAM" id="SSF103473">
    <property type="entry name" value="MFS general substrate transporter"/>
    <property type="match status" value="1"/>
</dbReference>
<dbReference type="Gene3D" id="1.20.1250.20">
    <property type="entry name" value="MFS general substrate transporter like domains"/>
    <property type="match status" value="1"/>
</dbReference>
<evidence type="ECO:0000256" key="2">
    <source>
        <dbReference type="ARBA" id="ARBA00022989"/>
    </source>
</evidence>
<keyword evidence="2 4" id="KW-1133">Transmembrane helix</keyword>
<dbReference type="RefSeq" id="WP_096353028.1">
    <property type="nucleotide sequence ID" value="NZ_AP014946.1"/>
</dbReference>
<dbReference type="GO" id="GO:0022857">
    <property type="term" value="F:transmembrane transporter activity"/>
    <property type="evidence" value="ECO:0007669"/>
    <property type="project" value="InterPro"/>
</dbReference>
<reference evidence="5 6" key="1">
    <citation type="submission" date="2015-08" db="EMBL/GenBank/DDBJ databases">
        <title>Investigation of the bacterial diversity of lava forest soil.</title>
        <authorList>
            <person name="Lee J.S."/>
        </authorList>
    </citation>
    <scope>NUCLEOTIDE SEQUENCE [LARGE SCALE GENOMIC DNA]</scope>
    <source>
        <strain evidence="5 6">GJW-30</strain>
    </source>
</reference>
<organism evidence="5 6">
    <name type="scientific">Variibacter gotjawalensis</name>
    <dbReference type="NCBI Taxonomy" id="1333996"/>
    <lineage>
        <taxon>Bacteria</taxon>
        <taxon>Pseudomonadati</taxon>
        <taxon>Pseudomonadota</taxon>
        <taxon>Alphaproteobacteria</taxon>
        <taxon>Hyphomicrobiales</taxon>
        <taxon>Nitrobacteraceae</taxon>
        <taxon>Variibacter</taxon>
    </lineage>
</organism>
<evidence type="ECO:0000313" key="6">
    <source>
        <dbReference type="Proteomes" id="UP000236884"/>
    </source>
</evidence>
<feature type="transmembrane region" description="Helical" evidence="4">
    <location>
        <begin position="220"/>
        <end position="243"/>
    </location>
</feature>
<feature type="transmembrane region" description="Helical" evidence="4">
    <location>
        <begin position="285"/>
        <end position="306"/>
    </location>
</feature>
<sequence>MSFASRTSDFFAGPWRAVVFLGVTQVLAWGAIYYTPVLMVPLIAAERGWSKAFTMGGYSLGILTAGIFARFIGSFIDRYGGHRVMPFGSLLGAAGLLALPHVESQIAYLAVWVVLGAAMSASLYDPAFATLGRIFGAAARRPITMLTLAGGLASTVSWPTTRALIDGVGWHNTYLIYAALLLFVAAPLHALMPRTRASVTPSPTPDGAPVPALLQPRGTAFALVVLAFAVYAFVPSGLLAHLLSMFGRAGIDPQTAVLLGMIFGPCQTLARLGEFTFARDVHPLTVARFAVASLLIGFALLAIFGLTTPVAIAFMLLFGISNGLITLCRGTVPLALFGAQGYGLTIGRIAGPALAIQSASPLIIAFVAERSSDLTAVALSGIAVALALVAFVLVPRPR</sequence>
<dbReference type="AlphaFoldDB" id="A0A0S3PRY2"/>
<keyword evidence="6" id="KW-1185">Reference proteome</keyword>
<dbReference type="Proteomes" id="UP000236884">
    <property type="component" value="Chromosome"/>
</dbReference>
<feature type="transmembrane region" description="Helical" evidence="4">
    <location>
        <begin position="312"/>
        <end position="337"/>
    </location>
</feature>
<dbReference type="InterPro" id="IPR050327">
    <property type="entry name" value="Proton-linked_MCT"/>
</dbReference>
<dbReference type="InterPro" id="IPR036259">
    <property type="entry name" value="MFS_trans_sf"/>
</dbReference>
<dbReference type="OrthoDB" id="7200137at2"/>
<evidence type="ECO:0000256" key="3">
    <source>
        <dbReference type="ARBA" id="ARBA00023136"/>
    </source>
</evidence>
<dbReference type="InterPro" id="IPR011701">
    <property type="entry name" value="MFS"/>
</dbReference>
<proteinExistence type="predicted"/>
<evidence type="ECO:0000256" key="4">
    <source>
        <dbReference type="SAM" id="Phobius"/>
    </source>
</evidence>
<dbReference type="KEGG" id="vgo:GJW-30_1_01230"/>
<feature type="transmembrane region" description="Helical" evidence="4">
    <location>
        <begin position="143"/>
        <end position="161"/>
    </location>
</feature>
<feature type="transmembrane region" description="Helical" evidence="4">
    <location>
        <begin position="12"/>
        <end position="32"/>
    </location>
</feature>
<feature type="transmembrane region" description="Helical" evidence="4">
    <location>
        <begin position="84"/>
        <end position="102"/>
    </location>
</feature>
<keyword evidence="1 4" id="KW-0812">Transmembrane</keyword>
<name>A0A0S3PRY2_9BRAD</name>
<gene>
    <name evidence="5" type="ORF">GJW-30_1_01230</name>
</gene>
<keyword evidence="3 4" id="KW-0472">Membrane</keyword>
<feature type="transmembrane region" description="Helical" evidence="4">
    <location>
        <begin position="108"/>
        <end position="131"/>
    </location>
</feature>
<dbReference type="PANTHER" id="PTHR11360">
    <property type="entry name" value="MONOCARBOXYLATE TRANSPORTER"/>
    <property type="match status" value="1"/>
</dbReference>
<feature type="transmembrane region" description="Helical" evidence="4">
    <location>
        <begin position="349"/>
        <end position="368"/>
    </location>
</feature>
<accession>A0A0S3PRY2</accession>
<dbReference type="EMBL" id="AP014946">
    <property type="protein sequence ID" value="BAT58703.1"/>
    <property type="molecule type" value="Genomic_DNA"/>
</dbReference>
<evidence type="ECO:0000313" key="5">
    <source>
        <dbReference type="EMBL" id="BAT58703.1"/>
    </source>
</evidence>
<feature type="transmembrane region" description="Helical" evidence="4">
    <location>
        <begin position="173"/>
        <end position="192"/>
    </location>
</feature>
<feature type="transmembrane region" description="Helical" evidence="4">
    <location>
        <begin position="374"/>
        <end position="394"/>
    </location>
</feature>
<dbReference type="Pfam" id="PF07690">
    <property type="entry name" value="MFS_1"/>
    <property type="match status" value="1"/>
</dbReference>
<feature type="transmembrane region" description="Helical" evidence="4">
    <location>
        <begin position="52"/>
        <end position="72"/>
    </location>
</feature>
<protein>
    <submittedName>
        <fullName evidence="5">Major Facilitator Superfamily protein</fullName>
    </submittedName>
</protein>